<dbReference type="Proteomes" id="UP001154114">
    <property type="component" value="Chromosome 29"/>
</dbReference>
<evidence type="ECO:0000313" key="9">
    <source>
        <dbReference type="EMBL" id="CAH0599931.1"/>
    </source>
</evidence>
<keyword evidence="3" id="KW-0175">Coiled coil</keyword>
<dbReference type="AlphaFoldDB" id="A0A9P0BWQ9"/>
<comment type="subcellular location">
    <subcellularLocation>
        <location evidence="1">Cell projection</location>
        <location evidence="1">Cilium</location>
    </subcellularLocation>
</comment>
<organism evidence="9 10">
    <name type="scientific">Chrysodeixis includens</name>
    <name type="common">Soybean looper</name>
    <name type="synonym">Pseudoplusia includens</name>
    <dbReference type="NCBI Taxonomy" id="689277"/>
    <lineage>
        <taxon>Eukaryota</taxon>
        <taxon>Metazoa</taxon>
        <taxon>Ecdysozoa</taxon>
        <taxon>Arthropoda</taxon>
        <taxon>Hexapoda</taxon>
        <taxon>Insecta</taxon>
        <taxon>Pterygota</taxon>
        <taxon>Neoptera</taxon>
        <taxon>Endopterygota</taxon>
        <taxon>Lepidoptera</taxon>
        <taxon>Glossata</taxon>
        <taxon>Ditrysia</taxon>
        <taxon>Noctuoidea</taxon>
        <taxon>Noctuidae</taxon>
        <taxon>Plusiinae</taxon>
        <taxon>Chrysodeixis</taxon>
    </lineage>
</organism>
<dbReference type="GO" id="GO:0005930">
    <property type="term" value="C:axoneme"/>
    <property type="evidence" value="ECO:0007669"/>
    <property type="project" value="TreeGrafter"/>
</dbReference>
<dbReference type="InterPro" id="IPR051885">
    <property type="entry name" value="CC_CF"/>
</dbReference>
<comment type="similarity">
    <text evidence="5">Belongs to the CFAP263 family.</text>
</comment>
<dbReference type="GO" id="GO:0060271">
    <property type="term" value="P:cilium assembly"/>
    <property type="evidence" value="ECO:0007669"/>
    <property type="project" value="TreeGrafter"/>
</dbReference>
<evidence type="ECO:0000256" key="6">
    <source>
        <dbReference type="ARBA" id="ARBA00044798"/>
    </source>
</evidence>
<evidence type="ECO:0000256" key="1">
    <source>
        <dbReference type="ARBA" id="ARBA00004138"/>
    </source>
</evidence>
<evidence type="ECO:0000259" key="8">
    <source>
        <dbReference type="Pfam" id="PF13870"/>
    </source>
</evidence>
<feature type="region of interest" description="Disordered" evidence="7">
    <location>
        <begin position="1"/>
        <end position="50"/>
    </location>
</feature>
<keyword evidence="2" id="KW-0970">Cilium biogenesis/degradation</keyword>
<accession>A0A9P0BWQ9</accession>
<evidence type="ECO:0000256" key="5">
    <source>
        <dbReference type="ARBA" id="ARBA00044506"/>
    </source>
</evidence>
<dbReference type="GO" id="GO:0036064">
    <property type="term" value="C:ciliary basal body"/>
    <property type="evidence" value="ECO:0007669"/>
    <property type="project" value="TreeGrafter"/>
</dbReference>
<dbReference type="InterPro" id="IPR025254">
    <property type="entry name" value="CCDC113/CCDC96_CC"/>
</dbReference>
<evidence type="ECO:0000256" key="2">
    <source>
        <dbReference type="ARBA" id="ARBA00022794"/>
    </source>
</evidence>
<keyword evidence="10" id="KW-1185">Reference proteome</keyword>
<gene>
    <name evidence="9" type="ORF">CINC_LOCUS9035</name>
</gene>
<dbReference type="PANTHER" id="PTHR15654">
    <property type="entry name" value="COILED-COIL DOMAIN-CONTAINING PROTEIN 113-RELATED"/>
    <property type="match status" value="1"/>
</dbReference>
<keyword evidence="4" id="KW-0966">Cell projection</keyword>
<evidence type="ECO:0000313" key="10">
    <source>
        <dbReference type="Proteomes" id="UP001154114"/>
    </source>
</evidence>
<evidence type="ECO:0000256" key="3">
    <source>
        <dbReference type="ARBA" id="ARBA00023054"/>
    </source>
</evidence>
<dbReference type="EMBL" id="LR824032">
    <property type="protein sequence ID" value="CAH0599931.1"/>
    <property type="molecule type" value="Genomic_DNA"/>
</dbReference>
<sequence length="450" mass="50733">MSGGTDQNELNQNSPPPSQACRPPQVQNHRSSIISQSQASHSYSQFGPEPDHLTDEELVALVNKLKSQVRLIKLENNLLESTIMRLDPCLMHGVYQALEYATRMNSITSLCGGSFSKSPTSKFVLAESALMSCRMTGSPSTRASTRRIESCAKIGGSIVLGAGPKINLLERSELVSIEMEMLMCHLEKSRHKAAKQHALFKAQLEEVGNRVTNIEKATKSFKQEVIVEGWNKIAQRIPAEIWIRFLREWMKLSDSQVAKLRLRTSTLNTQYSKLKGQIKVKAELSESLRPVDFEKKKIENSECLKLINQKLSQLTELKKMTGDANLNLTIHKKALIKQNSYLTKVVKTTENRKNLTVALNSERSLIQGQADLLAQKLNDIRNVRHQHQVPDVIDYVKVKSHITDLKHGIKMLENRVHIQQISLNSINRTLRFQPTDCPQKDSPANVSKKS</sequence>
<dbReference type="Pfam" id="PF13870">
    <property type="entry name" value="CCDC113_CCDC96_CC"/>
    <property type="match status" value="1"/>
</dbReference>
<reference evidence="9" key="1">
    <citation type="submission" date="2021-12" db="EMBL/GenBank/DDBJ databases">
        <authorList>
            <person name="King R."/>
        </authorList>
    </citation>
    <scope>NUCLEOTIDE SEQUENCE</scope>
</reference>
<feature type="compositionally biased region" description="Polar residues" evidence="7">
    <location>
        <begin position="1"/>
        <end position="13"/>
    </location>
</feature>
<feature type="compositionally biased region" description="Low complexity" evidence="7">
    <location>
        <begin position="31"/>
        <end position="45"/>
    </location>
</feature>
<name>A0A9P0BWQ9_CHRIL</name>
<feature type="domain" description="CCDC113/CCDC96 coiled-coil" evidence="8">
    <location>
        <begin position="251"/>
        <end position="420"/>
    </location>
</feature>
<proteinExistence type="inferred from homology"/>
<dbReference type="OrthoDB" id="10259713at2759"/>
<dbReference type="PANTHER" id="PTHR15654:SF2">
    <property type="entry name" value="COILED-COIL DOMAIN-CONTAINING PROTEIN 113"/>
    <property type="match status" value="1"/>
</dbReference>
<evidence type="ECO:0000256" key="7">
    <source>
        <dbReference type="SAM" id="MobiDB-lite"/>
    </source>
</evidence>
<evidence type="ECO:0000256" key="4">
    <source>
        <dbReference type="ARBA" id="ARBA00023273"/>
    </source>
</evidence>
<protein>
    <recommendedName>
        <fullName evidence="6">Cilia- and flagella-associated protein 263</fullName>
    </recommendedName>
</protein>